<keyword evidence="3" id="KW-0732">Signal</keyword>
<dbReference type="OrthoDB" id="9775889at2"/>
<dbReference type="InterPro" id="IPR001223">
    <property type="entry name" value="Glyco_hydro18_cat"/>
</dbReference>
<dbReference type="Pfam" id="PF00704">
    <property type="entry name" value="Glyco_hydro_18"/>
    <property type="match status" value="1"/>
</dbReference>
<reference evidence="5 6" key="1">
    <citation type="submission" date="2018-09" db="EMBL/GenBank/DDBJ databases">
        <title>Genome sequencing of strain 6GH32-13.</title>
        <authorList>
            <person name="Weon H.-Y."/>
            <person name="Heo J."/>
            <person name="Kwon S.-W."/>
        </authorList>
    </citation>
    <scope>NUCLEOTIDE SEQUENCE [LARGE SCALE GENOMIC DNA]</scope>
    <source>
        <strain evidence="5 6">5GH32-13</strain>
    </source>
</reference>
<name>A0A3B7MU38_9BACT</name>
<evidence type="ECO:0000259" key="4">
    <source>
        <dbReference type="PROSITE" id="PS51910"/>
    </source>
</evidence>
<dbReference type="EC" id="3.2.1.14" evidence="2"/>
<dbReference type="InterPro" id="IPR011583">
    <property type="entry name" value="Chitinase_II/V-like_cat"/>
</dbReference>
<dbReference type="AlphaFoldDB" id="A0A3B7MU38"/>
<dbReference type="RefSeq" id="WP_119052780.1">
    <property type="nucleotide sequence ID" value="NZ_CP032157.1"/>
</dbReference>
<dbReference type="GO" id="GO:0005975">
    <property type="term" value="P:carbohydrate metabolic process"/>
    <property type="evidence" value="ECO:0007669"/>
    <property type="project" value="InterPro"/>
</dbReference>
<dbReference type="PROSITE" id="PS51257">
    <property type="entry name" value="PROKAR_LIPOPROTEIN"/>
    <property type="match status" value="1"/>
</dbReference>
<dbReference type="InterPro" id="IPR017853">
    <property type="entry name" value="GH"/>
</dbReference>
<dbReference type="Gene3D" id="3.20.20.80">
    <property type="entry name" value="Glycosidases"/>
    <property type="match status" value="1"/>
</dbReference>
<dbReference type="GO" id="GO:0008061">
    <property type="term" value="F:chitin binding"/>
    <property type="evidence" value="ECO:0007669"/>
    <property type="project" value="InterPro"/>
</dbReference>
<proteinExistence type="predicted"/>
<organism evidence="5 6">
    <name type="scientific">Paraflavitalea soli</name>
    <dbReference type="NCBI Taxonomy" id="2315862"/>
    <lineage>
        <taxon>Bacteria</taxon>
        <taxon>Pseudomonadati</taxon>
        <taxon>Bacteroidota</taxon>
        <taxon>Chitinophagia</taxon>
        <taxon>Chitinophagales</taxon>
        <taxon>Chitinophagaceae</taxon>
        <taxon>Paraflavitalea</taxon>
    </lineage>
</organism>
<dbReference type="EMBL" id="CP032157">
    <property type="protein sequence ID" value="AXY76903.1"/>
    <property type="molecule type" value="Genomic_DNA"/>
</dbReference>
<dbReference type="InterPro" id="IPR050314">
    <property type="entry name" value="Glycosyl_Hydrlase_18"/>
</dbReference>
<feature type="domain" description="GH18" evidence="4">
    <location>
        <begin position="45"/>
        <end position="349"/>
    </location>
</feature>
<evidence type="ECO:0000313" key="5">
    <source>
        <dbReference type="EMBL" id="AXY76903.1"/>
    </source>
</evidence>
<dbReference type="GO" id="GO:0008843">
    <property type="term" value="F:endochitinase activity"/>
    <property type="evidence" value="ECO:0007669"/>
    <property type="project" value="UniProtKB-EC"/>
</dbReference>
<accession>A0A3B7MU38</accession>
<dbReference type="PANTHER" id="PTHR11177:SF317">
    <property type="entry name" value="CHITINASE 12-RELATED"/>
    <property type="match status" value="1"/>
</dbReference>
<dbReference type="SUPFAM" id="SSF51445">
    <property type="entry name" value="(Trans)glycosidases"/>
    <property type="match status" value="1"/>
</dbReference>
<evidence type="ECO:0000256" key="2">
    <source>
        <dbReference type="ARBA" id="ARBA00012729"/>
    </source>
</evidence>
<comment type="catalytic activity">
    <reaction evidence="1">
        <text>Random endo-hydrolysis of N-acetyl-beta-D-glucosaminide (1-&gt;4)-beta-linkages in chitin and chitodextrins.</text>
        <dbReference type="EC" id="3.2.1.14"/>
    </reaction>
</comment>
<feature type="signal peptide" evidence="3">
    <location>
        <begin position="1"/>
        <end position="21"/>
    </location>
</feature>
<dbReference type="KEGG" id="pseg:D3H65_24230"/>
<keyword evidence="6" id="KW-1185">Reference proteome</keyword>
<dbReference type="PANTHER" id="PTHR11177">
    <property type="entry name" value="CHITINASE"/>
    <property type="match status" value="1"/>
</dbReference>
<dbReference type="Proteomes" id="UP000263900">
    <property type="component" value="Chromosome"/>
</dbReference>
<sequence length="350" mass="38377">MPHRKLLYLYAALLLTATACSKSDSNPITPDPPPVVITAPPDLGFKVVGYFPSYRDPNAVPDVKFRMTNVVNYAFFTLNASGALVINSPATFTTVVAKSKANNAKVMISINGASADFRTMAGTATGRNNFIKQIMSQVRLYQVHGVDVDWEFPSTADGSDITYTALMKELSDSCHRDGKYYLTAAITAGKYAGSYRDAIKAELFNYVDWFNVMVYDDFSTSAPYKHHSDMALVQTCMNYWLTTRSMPKSKFVLGLPAYGRPSGITQSNTTLSYSSILAQGGNPLSDSAMVTATGWPTPYMIYYNGTFTIKKKAMLAKQQANGIMLWEKGQDAHDANSLLKAACDTIGRAY</sequence>
<gene>
    <name evidence="5" type="ORF">D3H65_24230</name>
</gene>
<dbReference type="GO" id="GO:0005576">
    <property type="term" value="C:extracellular region"/>
    <property type="evidence" value="ECO:0007669"/>
    <property type="project" value="TreeGrafter"/>
</dbReference>
<dbReference type="GO" id="GO:0006032">
    <property type="term" value="P:chitin catabolic process"/>
    <property type="evidence" value="ECO:0007669"/>
    <property type="project" value="TreeGrafter"/>
</dbReference>
<protein>
    <recommendedName>
        <fullName evidence="2">chitinase</fullName>
        <ecNumber evidence="2">3.2.1.14</ecNumber>
    </recommendedName>
</protein>
<evidence type="ECO:0000256" key="3">
    <source>
        <dbReference type="SAM" id="SignalP"/>
    </source>
</evidence>
<evidence type="ECO:0000313" key="6">
    <source>
        <dbReference type="Proteomes" id="UP000263900"/>
    </source>
</evidence>
<dbReference type="SMART" id="SM00636">
    <property type="entry name" value="Glyco_18"/>
    <property type="match status" value="1"/>
</dbReference>
<evidence type="ECO:0000256" key="1">
    <source>
        <dbReference type="ARBA" id="ARBA00000822"/>
    </source>
</evidence>
<feature type="chain" id="PRO_5017576636" description="chitinase" evidence="3">
    <location>
        <begin position="22"/>
        <end position="350"/>
    </location>
</feature>
<dbReference type="PROSITE" id="PS51910">
    <property type="entry name" value="GH18_2"/>
    <property type="match status" value="1"/>
</dbReference>
<dbReference type="Gene3D" id="3.40.5.30">
    <property type="entry name" value="(Trans)glycosidases - domain 2"/>
    <property type="match status" value="1"/>
</dbReference>